<evidence type="ECO:0000313" key="2">
    <source>
        <dbReference type="EMBL" id="MDQ0168133.1"/>
    </source>
</evidence>
<feature type="transmembrane region" description="Helical" evidence="1">
    <location>
        <begin position="7"/>
        <end position="26"/>
    </location>
</feature>
<reference evidence="2 3" key="1">
    <citation type="submission" date="2023-07" db="EMBL/GenBank/DDBJ databases">
        <title>Genomic Encyclopedia of Type Strains, Phase IV (KMG-IV): sequencing the most valuable type-strain genomes for metagenomic binning, comparative biology and taxonomic classification.</title>
        <authorList>
            <person name="Goeker M."/>
        </authorList>
    </citation>
    <scope>NUCLEOTIDE SEQUENCE [LARGE SCALE GENOMIC DNA]</scope>
    <source>
        <strain evidence="2 3">DSM 12751</strain>
    </source>
</reference>
<evidence type="ECO:0000313" key="3">
    <source>
        <dbReference type="Proteomes" id="UP001235840"/>
    </source>
</evidence>
<keyword evidence="1" id="KW-1133">Transmembrane helix</keyword>
<comment type="caution">
    <text evidence="2">The sequence shown here is derived from an EMBL/GenBank/DDBJ whole genome shotgun (WGS) entry which is preliminary data.</text>
</comment>
<name>A0ABT9W4F7_9BACI</name>
<sequence length="523" mass="60154">MRISKKATLYILLGCIVGVFLVIELTKTNDNHSLFQFTVAPEASIHHPYQDLLETWNPYQSMSLPTALTQSEVQKWEAFHQEDENIGDTKAIPEALIQINDSLNTVGENPSYLALDFDFKVPLRDLIPYSEDNVEQDTVTFKTEGVWIANHGREKSLYLTGSVPDFDQKFINQHFHSQDTISYMNYSPLHIVLTQGPGESFMTSGSSFQTTYLIRDGENIYFFLETNNFRVDAQLTAPLQEEMDIYLEFRSTFDLSTSSPLVVPLKRSLGEEFQLSGRTLSLSPGYRVRFEKLLRYDDFILFEAAFQQTTEHEIVSHAYFDWSTGDETYRAESIYSPDKGKMLFVTNDRLSFENTDNITIKTFTSNFHYDFEAKIPLAKLEPGPLISFHGWTIEANYIENSTNRVPNISVSAKQEEVQKPPSNFSIKSRFGNSFRLVGSPSKNELNDIIYTASYDSWEGPESLYFRFSPVIDEHGNIEIEEQDIQLEDYEFELILPPFWSEFSSDQVDLSLGVRKTGNYYEPR</sequence>
<accession>A0ABT9W4F7</accession>
<dbReference type="RefSeq" id="WP_307397645.1">
    <property type="nucleotide sequence ID" value="NZ_JAUSTY010000024.1"/>
</dbReference>
<protein>
    <recommendedName>
        <fullName evidence="4">Regulatory protein YycH domain-containing protein</fullName>
    </recommendedName>
</protein>
<evidence type="ECO:0000256" key="1">
    <source>
        <dbReference type="SAM" id="Phobius"/>
    </source>
</evidence>
<proteinExistence type="predicted"/>
<keyword evidence="1" id="KW-0812">Transmembrane</keyword>
<dbReference type="Proteomes" id="UP001235840">
    <property type="component" value="Unassembled WGS sequence"/>
</dbReference>
<gene>
    <name evidence="2" type="ORF">J2S11_004085</name>
</gene>
<organism evidence="2 3">
    <name type="scientific">Caldalkalibacillus horti</name>
    <dbReference type="NCBI Taxonomy" id="77523"/>
    <lineage>
        <taxon>Bacteria</taxon>
        <taxon>Bacillati</taxon>
        <taxon>Bacillota</taxon>
        <taxon>Bacilli</taxon>
        <taxon>Bacillales</taxon>
        <taxon>Bacillaceae</taxon>
        <taxon>Caldalkalibacillus</taxon>
    </lineage>
</organism>
<evidence type="ECO:0008006" key="4">
    <source>
        <dbReference type="Google" id="ProtNLM"/>
    </source>
</evidence>
<dbReference type="EMBL" id="JAUSTY010000024">
    <property type="protein sequence ID" value="MDQ0168133.1"/>
    <property type="molecule type" value="Genomic_DNA"/>
</dbReference>
<keyword evidence="3" id="KW-1185">Reference proteome</keyword>
<keyword evidence="1" id="KW-0472">Membrane</keyword>